<dbReference type="AlphaFoldDB" id="A0A846TWI7"/>
<accession>A0A846TWI7</accession>
<reference evidence="1 2" key="1">
    <citation type="submission" date="2020-04" db="EMBL/GenBank/DDBJ databases">
        <title>Complete genome sequence of Spiroplasma platyhelix ATCC 51748, an insect isolate.</title>
        <authorList>
            <person name="Green E.A."/>
            <person name="Klassen J.L."/>
        </authorList>
    </citation>
    <scope>NUCLEOTIDE SEQUENCE [LARGE SCALE GENOMIC DNA]</scope>
    <source>
        <strain evidence="1 2">PALS-1</strain>
    </source>
</reference>
<protein>
    <submittedName>
        <fullName evidence="1">Uncharacterized protein</fullName>
    </submittedName>
</protein>
<keyword evidence="2" id="KW-1185">Reference proteome</keyword>
<dbReference type="Proteomes" id="UP000584587">
    <property type="component" value="Unassembled WGS sequence"/>
</dbReference>
<proteinExistence type="predicted"/>
<name>A0A846TWI7_9MOLU</name>
<dbReference type="RefSeq" id="WP_168104855.1">
    <property type="nucleotide sequence ID" value="NZ_CP051215.1"/>
</dbReference>
<dbReference type="EMBL" id="JAAVVK010000001">
    <property type="protein sequence ID" value="NKE38381.1"/>
    <property type="molecule type" value="Genomic_DNA"/>
</dbReference>
<organism evidence="1 2">
    <name type="scientific">Spiroplasma platyhelix PALS-1</name>
    <dbReference type="NCBI Taxonomy" id="1276218"/>
    <lineage>
        <taxon>Bacteria</taxon>
        <taxon>Bacillati</taxon>
        <taxon>Mycoplasmatota</taxon>
        <taxon>Mollicutes</taxon>
        <taxon>Entomoplasmatales</taxon>
        <taxon>Spiroplasmataceae</taxon>
        <taxon>Spiroplasma</taxon>
    </lineage>
</organism>
<comment type="caution">
    <text evidence="1">The sequence shown here is derived from an EMBL/GenBank/DDBJ whole genome shotgun (WGS) entry which is preliminary data.</text>
</comment>
<gene>
    <name evidence="1" type="ORF">HER12_01235</name>
</gene>
<sequence length="166" mass="19795">MKALIDFSLFQYKCIKSNKGSEIFTYKTDENSVKKINQELFDFLKQISETNTILKTLFNKKNDHEVKSLEKRNLIIDIFKDFGYKDEFIDQKIGNASIYQTKTKSERRLFFILENKEITKKEKIIIIKPLFLDINHVIYNNPRFQKIFNTCLICWKTKCTNEKVAD</sequence>
<evidence type="ECO:0000313" key="1">
    <source>
        <dbReference type="EMBL" id="NKE38381.1"/>
    </source>
</evidence>
<evidence type="ECO:0000313" key="2">
    <source>
        <dbReference type="Proteomes" id="UP000584587"/>
    </source>
</evidence>